<dbReference type="Proteomes" id="UP000016511">
    <property type="component" value="Unassembled WGS sequence"/>
</dbReference>
<dbReference type="EMBL" id="AWSJ01000380">
    <property type="protein sequence ID" value="ERI04614.1"/>
    <property type="molecule type" value="Genomic_DNA"/>
</dbReference>
<comment type="caution">
    <text evidence="1">The sequence shown here is derived from an EMBL/GenBank/DDBJ whole genome shotgun (WGS) entry which is preliminary data.</text>
</comment>
<dbReference type="GeneID" id="92842294"/>
<gene>
    <name evidence="1" type="ORF">HMPREF0083_05988</name>
</gene>
<dbReference type="RefSeq" id="WP_021620272.1">
    <property type="nucleotide sequence ID" value="NZ_KE952724.1"/>
</dbReference>
<dbReference type="HOGENOM" id="CLU_2927786_0_0_9"/>
<keyword evidence="2" id="KW-1185">Reference proteome</keyword>
<proteinExistence type="predicted"/>
<feature type="non-terminal residue" evidence="1">
    <location>
        <position position="1"/>
    </location>
</feature>
<name>U1W7Y4_ANEAE</name>
<sequence length="60" mass="6726">GQEYASPNPESFILQEMTVFLCAFLTFNKNGASSSQLSLTFWTAPLWWGVNGVTYHIPQV</sequence>
<organism evidence="1 2">
    <name type="scientific">Aneurinibacillus aneurinilyticus ATCC 12856</name>
    <dbReference type="NCBI Taxonomy" id="649747"/>
    <lineage>
        <taxon>Bacteria</taxon>
        <taxon>Bacillati</taxon>
        <taxon>Bacillota</taxon>
        <taxon>Bacilli</taxon>
        <taxon>Bacillales</taxon>
        <taxon>Paenibacillaceae</taxon>
        <taxon>Aneurinibacillus group</taxon>
        <taxon>Aneurinibacillus</taxon>
    </lineage>
</organism>
<evidence type="ECO:0000313" key="1">
    <source>
        <dbReference type="EMBL" id="ERI04614.1"/>
    </source>
</evidence>
<protein>
    <submittedName>
        <fullName evidence="1">Uncharacterized protein</fullName>
    </submittedName>
</protein>
<dbReference type="AlphaFoldDB" id="U1W7Y4"/>
<reference evidence="1 2" key="1">
    <citation type="submission" date="2013-08" db="EMBL/GenBank/DDBJ databases">
        <authorList>
            <person name="Weinstock G."/>
            <person name="Sodergren E."/>
            <person name="Wylie T."/>
            <person name="Fulton L."/>
            <person name="Fulton R."/>
            <person name="Fronick C."/>
            <person name="O'Laughlin M."/>
            <person name="Godfrey J."/>
            <person name="Miner T."/>
            <person name="Herter B."/>
            <person name="Appelbaum E."/>
            <person name="Cordes M."/>
            <person name="Lek S."/>
            <person name="Wollam A."/>
            <person name="Pepin K.H."/>
            <person name="Palsikar V.B."/>
            <person name="Mitreva M."/>
            <person name="Wilson R.K."/>
        </authorList>
    </citation>
    <scope>NUCLEOTIDE SEQUENCE [LARGE SCALE GENOMIC DNA]</scope>
    <source>
        <strain evidence="1 2">ATCC 12856</strain>
    </source>
</reference>
<evidence type="ECO:0000313" key="2">
    <source>
        <dbReference type="Proteomes" id="UP000016511"/>
    </source>
</evidence>
<accession>U1W7Y4</accession>